<dbReference type="InterPro" id="IPR001647">
    <property type="entry name" value="HTH_TetR"/>
</dbReference>
<evidence type="ECO:0000259" key="6">
    <source>
        <dbReference type="PROSITE" id="PS50977"/>
    </source>
</evidence>
<protein>
    <submittedName>
        <fullName evidence="7">Transcriptional regulator, TetR family</fullName>
    </submittedName>
</protein>
<dbReference type="InterPro" id="IPR036271">
    <property type="entry name" value="Tet_transcr_reg_TetR-rel_C_sf"/>
</dbReference>
<dbReference type="InterPro" id="IPR003012">
    <property type="entry name" value="Tet_transcr_reg_TetR"/>
</dbReference>
<dbReference type="AlphaFoldDB" id="L7VUA6"/>
<dbReference type="EMBL" id="JX649860">
    <property type="protein sequence ID" value="AGC71029.1"/>
    <property type="molecule type" value="Genomic_DNA"/>
</dbReference>
<dbReference type="Pfam" id="PF00440">
    <property type="entry name" value="TetR_N"/>
    <property type="match status" value="1"/>
</dbReference>
<keyword evidence="1" id="KW-0678">Repressor</keyword>
<dbReference type="GO" id="GO:0003677">
    <property type="term" value="F:DNA binding"/>
    <property type="evidence" value="ECO:0007669"/>
    <property type="project" value="UniProtKB-UniRule"/>
</dbReference>
<proteinExistence type="predicted"/>
<dbReference type="PROSITE" id="PS50977">
    <property type="entry name" value="HTH_TETR_2"/>
    <property type="match status" value="1"/>
</dbReference>
<dbReference type="GO" id="GO:0046677">
    <property type="term" value="P:response to antibiotic"/>
    <property type="evidence" value="ECO:0007669"/>
    <property type="project" value="InterPro"/>
</dbReference>
<dbReference type="Gene3D" id="1.10.357.10">
    <property type="entry name" value="Tetracycline Repressor, domain 2"/>
    <property type="match status" value="1"/>
</dbReference>
<keyword evidence="4" id="KW-0804">Transcription</keyword>
<evidence type="ECO:0000256" key="5">
    <source>
        <dbReference type="PROSITE-ProRule" id="PRU00335"/>
    </source>
</evidence>
<dbReference type="SUPFAM" id="SSF46689">
    <property type="entry name" value="Homeodomain-like"/>
    <property type="match status" value="1"/>
</dbReference>
<dbReference type="PRINTS" id="PR00400">
    <property type="entry name" value="TETREPRESSOR"/>
</dbReference>
<dbReference type="SUPFAM" id="SSF48498">
    <property type="entry name" value="Tetracyclin repressor-like, C-terminal domain"/>
    <property type="match status" value="1"/>
</dbReference>
<evidence type="ECO:0000256" key="2">
    <source>
        <dbReference type="ARBA" id="ARBA00023015"/>
    </source>
</evidence>
<name>L7VUA6_9BACT</name>
<organism evidence="7">
    <name type="scientific">uncultured bacterium A1Q1_fos_1231</name>
    <dbReference type="NCBI Taxonomy" id="1256544"/>
    <lineage>
        <taxon>Bacteria</taxon>
        <taxon>environmental samples</taxon>
    </lineage>
</organism>
<evidence type="ECO:0000256" key="3">
    <source>
        <dbReference type="ARBA" id="ARBA00023125"/>
    </source>
</evidence>
<dbReference type="InterPro" id="IPR009057">
    <property type="entry name" value="Homeodomain-like_sf"/>
</dbReference>
<sequence length="221" mass="24695">MAAKVKKRPPLSTDKVLRTALRMADKKGIEALSMRNLGQALKVEAMSIYNHVSGKEQLLDGLVELVVAELEPPTVGAEWRGAMRARAITAHRVLMQHPWATMLLVSRINVGPNMLRYIDRTVGCLREAGFSWAMADHAWNTLDAFTYGFTLQRLNFPLEPQQYAPAAQQFLPLIPVEQYPYMNGLSQEVIAGRHDGLQSLELGLEILLHGLDLLRDRGAAR</sequence>
<feature type="domain" description="HTH tetR-type" evidence="6">
    <location>
        <begin position="10"/>
        <end position="70"/>
    </location>
</feature>
<evidence type="ECO:0000256" key="4">
    <source>
        <dbReference type="ARBA" id="ARBA00023163"/>
    </source>
</evidence>
<accession>L7VUA6</accession>
<dbReference type="Gene3D" id="1.10.10.60">
    <property type="entry name" value="Homeodomain-like"/>
    <property type="match status" value="1"/>
</dbReference>
<keyword evidence="2" id="KW-0805">Transcription regulation</keyword>
<dbReference type="GO" id="GO:0045892">
    <property type="term" value="P:negative regulation of DNA-templated transcription"/>
    <property type="evidence" value="ECO:0007669"/>
    <property type="project" value="InterPro"/>
</dbReference>
<reference evidence="7" key="1">
    <citation type="submission" date="2012-09" db="EMBL/GenBank/DDBJ databases">
        <title>Metagenomic Characterization of a Microbial Community in Wastewater Detects High Levels of Antibiotic Resistance.</title>
        <authorList>
            <person name="Abrams M."/>
            <person name="Caldwell A."/>
            <person name="Vandaei E."/>
            <person name="Lee W."/>
            <person name="Perrott J."/>
            <person name="Khan S.Y."/>
            <person name="Ta J."/>
            <person name="Romero D."/>
            <person name="Nguyen V."/>
            <person name="Pourmand N."/>
            <person name="Ouverney C.C."/>
        </authorList>
    </citation>
    <scope>NUCLEOTIDE SEQUENCE</scope>
</reference>
<dbReference type="InterPro" id="IPR004111">
    <property type="entry name" value="Repressor_TetR_C"/>
</dbReference>
<evidence type="ECO:0000256" key="1">
    <source>
        <dbReference type="ARBA" id="ARBA00022491"/>
    </source>
</evidence>
<evidence type="ECO:0000313" key="7">
    <source>
        <dbReference type="EMBL" id="AGC71029.1"/>
    </source>
</evidence>
<feature type="DNA-binding region" description="H-T-H motif" evidence="5">
    <location>
        <begin position="33"/>
        <end position="52"/>
    </location>
</feature>
<dbReference type="Pfam" id="PF02909">
    <property type="entry name" value="TetR_C_1"/>
    <property type="match status" value="1"/>
</dbReference>
<keyword evidence="3 5" id="KW-0238">DNA-binding</keyword>